<dbReference type="SUPFAM" id="SSF52540">
    <property type="entry name" value="P-loop containing nucleoside triphosphate hydrolases"/>
    <property type="match status" value="1"/>
</dbReference>
<dbReference type="Pfam" id="PF25426">
    <property type="entry name" value="AAA_lid_BCS1"/>
    <property type="match status" value="1"/>
</dbReference>
<feature type="compositionally biased region" description="Basic and acidic residues" evidence="13">
    <location>
        <begin position="622"/>
        <end position="640"/>
    </location>
</feature>
<evidence type="ECO:0000256" key="4">
    <source>
        <dbReference type="ARBA" id="ARBA00022741"/>
    </source>
</evidence>
<keyword evidence="9" id="KW-0496">Mitochondrion</keyword>
<keyword evidence="7 12" id="KW-0067">ATP-binding</keyword>
<evidence type="ECO:0000256" key="14">
    <source>
        <dbReference type="SAM" id="SignalP"/>
    </source>
</evidence>
<feature type="compositionally biased region" description="Acidic residues" evidence="13">
    <location>
        <begin position="478"/>
        <end position="491"/>
    </location>
</feature>
<dbReference type="AlphaFoldDB" id="A0A4S4LT71"/>
<dbReference type="GO" id="GO:0005743">
    <property type="term" value="C:mitochondrial inner membrane"/>
    <property type="evidence" value="ECO:0007669"/>
    <property type="project" value="UniProtKB-SubCell"/>
</dbReference>
<evidence type="ECO:0000256" key="7">
    <source>
        <dbReference type="ARBA" id="ARBA00022840"/>
    </source>
</evidence>
<feature type="domain" description="AAA+ ATPase" evidence="15">
    <location>
        <begin position="295"/>
        <end position="461"/>
    </location>
</feature>
<feature type="region of interest" description="Disordered" evidence="13">
    <location>
        <begin position="368"/>
        <end position="405"/>
    </location>
</feature>
<dbReference type="InterPro" id="IPR003593">
    <property type="entry name" value="AAA+_ATPase"/>
</dbReference>
<keyword evidence="18" id="KW-1185">Reference proteome</keyword>
<evidence type="ECO:0000256" key="3">
    <source>
        <dbReference type="ARBA" id="ARBA00022692"/>
    </source>
</evidence>
<dbReference type="Proteomes" id="UP000310158">
    <property type="component" value="Unassembled WGS sequence"/>
</dbReference>
<comment type="catalytic activity">
    <reaction evidence="11">
        <text>ATP + H2O = ADP + phosphate + H(+)</text>
        <dbReference type="Rhea" id="RHEA:13065"/>
        <dbReference type="ChEBI" id="CHEBI:15377"/>
        <dbReference type="ChEBI" id="CHEBI:15378"/>
        <dbReference type="ChEBI" id="CHEBI:30616"/>
        <dbReference type="ChEBI" id="CHEBI:43474"/>
        <dbReference type="ChEBI" id="CHEBI:456216"/>
    </reaction>
    <physiologicalReaction direction="left-to-right" evidence="11">
        <dbReference type="Rhea" id="RHEA:13066"/>
    </physiologicalReaction>
</comment>
<dbReference type="InterPro" id="IPR003959">
    <property type="entry name" value="ATPase_AAA_core"/>
</dbReference>
<dbReference type="GO" id="GO:0005524">
    <property type="term" value="F:ATP binding"/>
    <property type="evidence" value="ECO:0007669"/>
    <property type="project" value="UniProtKB-KW"/>
</dbReference>
<evidence type="ECO:0000256" key="5">
    <source>
        <dbReference type="ARBA" id="ARBA00022792"/>
    </source>
</evidence>
<evidence type="ECO:0000313" key="17">
    <source>
        <dbReference type="EMBL" id="THH15227.1"/>
    </source>
</evidence>
<evidence type="ECO:0000259" key="16">
    <source>
        <dbReference type="SMART" id="SM01024"/>
    </source>
</evidence>
<dbReference type="PROSITE" id="PS00674">
    <property type="entry name" value="AAA"/>
    <property type="match status" value="1"/>
</dbReference>
<evidence type="ECO:0008006" key="19">
    <source>
        <dbReference type="Google" id="ProtNLM"/>
    </source>
</evidence>
<feature type="chain" id="PRO_5020588398" description="AAA+ ATPase domain-containing protein" evidence="14">
    <location>
        <begin position="27"/>
        <end position="640"/>
    </location>
</feature>
<comment type="similarity">
    <text evidence="2">Belongs to the AAA ATPase family. BCS1 subfamily.</text>
</comment>
<evidence type="ECO:0000256" key="8">
    <source>
        <dbReference type="ARBA" id="ARBA00022989"/>
    </source>
</evidence>
<accession>A0A4S4LT71</accession>
<protein>
    <recommendedName>
        <fullName evidence="19">AAA+ ATPase domain-containing protein</fullName>
    </recommendedName>
</protein>
<comment type="subcellular location">
    <subcellularLocation>
        <location evidence="1">Mitochondrion inner membrane</location>
        <topology evidence="1">Single-pass membrane protein</topology>
    </subcellularLocation>
</comment>
<evidence type="ECO:0000256" key="10">
    <source>
        <dbReference type="ARBA" id="ARBA00023136"/>
    </source>
</evidence>
<dbReference type="SMART" id="SM01024">
    <property type="entry name" value="BCS1_N"/>
    <property type="match status" value="1"/>
</dbReference>
<proteinExistence type="inferred from homology"/>
<keyword evidence="4 12" id="KW-0547">Nucleotide-binding</keyword>
<evidence type="ECO:0000256" key="6">
    <source>
        <dbReference type="ARBA" id="ARBA00022801"/>
    </source>
</evidence>
<evidence type="ECO:0000259" key="15">
    <source>
        <dbReference type="SMART" id="SM00382"/>
    </source>
</evidence>
<keyword evidence="6" id="KW-0378">Hydrolase</keyword>
<feature type="compositionally biased region" description="Low complexity" evidence="13">
    <location>
        <begin position="520"/>
        <end position="533"/>
    </location>
</feature>
<evidence type="ECO:0000256" key="2">
    <source>
        <dbReference type="ARBA" id="ARBA00007448"/>
    </source>
</evidence>
<comment type="caution">
    <text evidence="17">The sequence shown here is derived from an EMBL/GenBank/DDBJ whole genome shotgun (WGS) entry which is preliminary data.</text>
</comment>
<dbReference type="InterPro" id="IPR050747">
    <property type="entry name" value="Mitochondrial_chaperone_BCS1"/>
</dbReference>
<keyword evidence="14" id="KW-0732">Signal</keyword>
<dbReference type="InterPro" id="IPR014851">
    <property type="entry name" value="BCS1_N"/>
</dbReference>
<sequence length="640" mass="71194">MQYTCLLSTTLASILQLTTVLQPLLAALSNGSISTTPTLNGTLPGNATMPISIPTDISSLLTFITSFSAFRDWAKLFLIGALLEACRRLYSSSYSSIIDQFFITANFESEDVVFDWMMFWLSSLPAWRKVREFTVSTSSLGLSNGDEATILEVEENDEDGLPAVRKTRSIKCLPSCSASYSIWHNRHWIRITRQKEESRWYSDKSMLQITIFSRDRAVLDGLILEAKKAYLAARDDKIDIFVNEGYSSDWRHIASRPKRPLKSIILDAGVKELILNDAKDFLKSKQWYADRGIPFRRGYLLYGAPGSGKTSIIHSLAGELGLDIYIISLSKSGLDDTTLNSLISALPEQCIALMEDIDAAFTHGLTRDSTGTELHDPRDPARPKDPNDESDLGTEGGRRRGTEGNKDSVRITLSGLLNALDGVSAQEGRLLFATTNCYGALDAALTRPGRMDLHVEFKLASQYQAREMFRRFYVPDDDMESDKEERDDEEVKADIESIDSGYGTPTKKSAGDLIDLSQHSPSSPSSSSSSSDSIVDSTPNYSGLAHSSRAPVLTKKQVERLATRFADSVPDREFSMASLQGYLMNYKIRPVQAVEDVARWVDDKRQERAKKRQGSKMGVEQANKDKPKTDSAEVVVKEER</sequence>
<evidence type="ECO:0000256" key="9">
    <source>
        <dbReference type="ARBA" id="ARBA00023128"/>
    </source>
</evidence>
<evidence type="ECO:0000256" key="1">
    <source>
        <dbReference type="ARBA" id="ARBA00004434"/>
    </source>
</evidence>
<feature type="compositionally biased region" description="Basic and acidic residues" evidence="13">
    <location>
        <begin position="373"/>
        <end position="387"/>
    </location>
</feature>
<feature type="region of interest" description="Disordered" evidence="13">
    <location>
        <begin position="605"/>
        <end position="640"/>
    </location>
</feature>
<evidence type="ECO:0000256" key="11">
    <source>
        <dbReference type="ARBA" id="ARBA00048778"/>
    </source>
</evidence>
<feature type="region of interest" description="Disordered" evidence="13">
    <location>
        <begin position="478"/>
        <end position="548"/>
    </location>
</feature>
<evidence type="ECO:0000256" key="13">
    <source>
        <dbReference type="SAM" id="MobiDB-lite"/>
    </source>
</evidence>
<keyword evidence="3" id="KW-0812">Transmembrane</keyword>
<organism evidence="17 18">
    <name type="scientific">Bondarzewia mesenterica</name>
    <dbReference type="NCBI Taxonomy" id="1095465"/>
    <lineage>
        <taxon>Eukaryota</taxon>
        <taxon>Fungi</taxon>
        <taxon>Dikarya</taxon>
        <taxon>Basidiomycota</taxon>
        <taxon>Agaricomycotina</taxon>
        <taxon>Agaricomycetes</taxon>
        <taxon>Russulales</taxon>
        <taxon>Bondarzewiaceae</taxon>
        <taxon>Bondarzewia</taxon>
    </lineage>
</organism>
<feature type="compositionally biased region" description="Basic and acidic residues" evidence="13">
    <location>
        <begin position="396"/>
        <end position="405"/>
    </location>
</feature>
<dbReference type="OrthoDB" id="10251412at2759"/>
<dbReference type="Pfam" id="PF00004">
    <property type="entry name" value="AAA"/>
    <property type="match status" value="2"/>
</dbReference>
<dbReference type="SMART" id="SM00382">
    <property type="entry name" value="AAA"/>
    <property type="match status" value="1"/>
</dbReference>
<feature type="signal peptide" evidence="14">
    <location>
        <begin position="1"/>
        <end position="26"/>
    </location>
</feature>
<dbReference type="Gene3D" id="3.40.50.300">
    <property type="entry name" value="P-loop containing nucleotide triphosphate hydrolases"/>
    <property type="match status" value="1"/>
</dbReference>
<keyword evidence="10" id="KW-0472">Membrane</keyword>
<gene>
    <name evidence="17" type="ORF">EW146_g5210</name>
</gene>
<dbReference type="InterPro" id="IPR057495">
    <property type="entry name" value="AAA_lid_BCS1"/>
</dbReference>
<keyword evidence="5" id="KW-0999">Mitochondrion inner membrane</keyword>
<keyword evidence="8" id="KW-1133">Transmembrane helix</keyword>
<evidence type="ECO:0000313" key="18">
    <source>
        <dbReference type="Proteomes" id="UP000310158"/>
    </source>
</evidence>
<feature type="domain" description="BCS1 N-terminal" evidence="16">
    <location>
        <begin position="77"/>
        <end position="264"/>
    </location>
</feature>
<dbReference type="EMBL" id="SGPL01000221">
    <property type="protein sequence ID" value="THH15227.1"/>
    <property type="molecule type" value="Genomic_DNA"/>
</dbReference>
<dbReference type="PANTHER" id="PTHR23070">
    <property type="entry name" value="BCS1 AAA-TYPE ATPASE"/>
    <property type="match status" value="1"/>
</dbReference>
<reference evidence="17 18" key="1">
    <citation type="submission" date="2019-02" db="EMBL/GenBank/DDBJ databases">
        <title>Genome sequencing of the rare red list fungi Bondarzewia mesenterica.</title>
        <authorList>
            <person name="Buettner E."/>
            <person name="Kellner H."/>
        </authorList>
    </citation>
    <scope>NUCLEOTIDE SEQUENCE [LARGE SCALE GENOMIC DNA]</scope>
    <source>
        <strain evidence="17 18">DSM 108281</strain>
    </source>
</reference>
<dbReference type="Pfam" id="PF08740">
    <property type="entry name" value="BCS1_N"/>
    <property type="match status" value="1"/>
</dbReference>
<dbReference type="GO" id="GO:0016887">
    <property type="term" value="F:ATP hydrolysis activity"/>
    <property type="evidence" value="ECO:0007669"/>
    <property type="project" value="InterPro"/>
</dbReference>
<dbReference type="InterPro" id="IPR027417">
    <property type="entry name" value="P-loop_NTPase"/>
</dbReference>
<name>A0A4S4LT71_9AGAM</name>
<evidence type="ECO:0000256" key="12">
    <source>
        <dbReference type="RuleBase" id="RU003651"/>
    </source>
</evidence>
<dbReference type="InterPro" id="IPR003960">
    <property type="entry name" value="ATPase_AAA_CS"/>
</dbReference>